<evidence type="ECO:0000256" key="4">
    <source>
        <dbReference type="ARBA" id="ARBA00023717"/>
    </source>
</evidence>
<protein>
    <submittedName>
        <fullName evidence="5">Enoyl-CoA hydratase</fullName>
    </submittedName>
</protein>
<dbReference type="Proteomes" id="UP000244384">
    <property type="component" value="Chromosome"/>
</dbReference>
<dbReference type="RefSeq" id="WP_108579410.1">
    <property type="nucleotide sequence ID" value="NZ_CP026952.1"/>
</dbReference>
<evidence type="ECO:0000256" key="1">
    <source>
        <dbReference type="ARBA" id="ARBA00005254"/>
    </source>
</evidence>
<dbReference type="GO" id="GO:0006635">
    <property type="term" value="P:fatty acid beta-oxidation"/>
    <property type="evidence" value="ECO:0007669"/>
    <property type="project" value="TreeGrafter"/>
</dbReference>
<dbReference type="SUPFAM" id="SSF52096">
    <property type="entry name" value="ClpP/crotonase"/>
    <property type="match status" value="1"/>
</dbReference>
<dbReference type="Gene3D" id="3.90.226.10">
    <property type="entry name" value="2-enoyl-CoA Hydratase, Chain A, domain 1"/>
    <property type="match status" value="1"/>
</dbReference>
<keyword evidence="6" id="KW-1185">Reference proteome</keyword>
<evidence type="ECO:0000313" key="6">
    <source>
        <dbReference type="Proteomes" id="UP000244384"/>
    </source>
</evidence>
<proteinExistence type="inferred from homology"/>
<dbReference type="InterPro" id="IPR014748">
    <property type="entry name" value="Enoyl-CoA_hydra_C"/>
</dbReference>
<sequence length="270" mass="29087">MTTVEELPELETLTLERADGVAVVTLSRPPVNAVNRAMQLELVAVFDALSQDRSVNSVVLAAAGEKAFCAGIDLRETAARMAVSEDAPIEATLDAGWEWRRAQAAIRHCSVPVIAAVEGPAIGAGFGLVGVCDLIIASESASFALTEINVGLLGGASKAIRMLGPFKARMMMFTGTFQSAADFHRLGAVEEVVAPGKALDRAREIGVLLASKSPLALRLAKESILRLEGDELEANYRTEQDYTTRLRTFEDSAEAMQAFIQKRDPVWAWR</sequence>
<dbReference type="PANTHER" id="PTHR11941">
    <property type="entry name" value="ENOYL-COA HYDRATASE-RELATED"/>
    <property type="match status" value="1"/>
</dbReference>
<evidence type="ECO:0000256" key="3">
    <source>
        <dbReference type="ARBA" id="ARBA00023709"/>
    </source>
</evidence>
<keyword evidence="2" id="KW-0456">Lyase</keyword>
<dbReference type="PANTHER" id="PTHR11941:SF54">
    <property type="entry name" value="ENOYL-COA HYDRATASE, MITOCHONDRIAL"/>
    <property type="match status" value="1"/>
</dbReference>
<organism evidence="5 6">
    <name type="scientific">Aeromicrobium chenweiae</name>
    <dbReference type="NCBI Taxonomy" id="2079793"/>
    <lineage>
        <taxon>Bacteria</taxon>
        <taxon>Bacillati</taxon>
        <taxon>Actinomycetota</taxon>
        <taxon>Actinomycetes</taxon>
        <taxon>Propionibacteriales</taxon>
        <taxon>Nocardioidaceae</taxon>
        <taxon>Aeromicrobium</taxon>
    </lineage>
</organism>
<comment type="catalytic activity">
    <reaction evidence="4">
        <text>a 4-saturated-(3S)-3-hydroxyacyl-CoA = a (3E)-enoyl-CoA + H2O</text>
        <dbReference type="Rhea" id="RHEA:20724"/>
        <dbReference type="ChEBI" id="CHEBI:15377"/>
        <dbReference type="ChEBI" id="CHEBI:58521"/>
        <dbReference type="ChEBI" id="CHEBI:137480"/>
        <dbReference type="EC" id="4.2.1.17"/>
    </reaction>
</comment>
<accession>A0A5F2EX29</accession>
<name>A0A2S0WPR5_9ACTN</name>
<gene>
    <name evidence="5" type="ORF">C3E78_14045</name>
</gene>
<dbReference type="EMBL" id="CP026952">
    <property type="protein sequence ID" value="AWB93234.1"/>
    <property type="molecule type" value="Genomic_DNA"/>
</dbReference>
<dbReference type="Pfam" id="PF00378">
    <property type="entry name" value="ECH_1"/>
    <property type="match status" value="1"/>
</dbReference>
<dbReference type="InterPro" id="IPR001753">
    <property type="entry name" value="Enoyl-CoA_hydra/iso"/>
</dbReference>
<evidence type="ECO:0000256" key="2">
    <source>
        <dbReference type="ARBA" id="ARBA00023239"/>
    </source>
</evidence>
<comment type="similarity">
    <text evidence="1">Belongs to the enoyl-CoA hydratase/isomerase family.</text>
</comment>
<dbReference type="InterPro" id="IPR029045">
    <property type="entry name" value="ClpP/crotonase-like_dom_sf"/>
</dbReference>
<accession>A0A2S0WPR5</accession>
<dbReference type="GO" id="GO:0004300">
    <property type="term" value="F:enoyl-CoA hydratase activity"/>
    <property type="evidence" value="ECO:0007669"/>
    <property type="project" value="UniProtKB-EC"/>
</dbReference>
<evidence type="ECO:0000313" key="5">
    <source>
        <dbReference type="EMBL" id="AWB93234.1"/>
    </source>
</evidence>
<dbReference type="CDD" id="cd06558">
    <property type="entry name" value="crotonase-like"/>
    <property type="match status" value="1"/>
</dbReference>
<dbReference type="Gene3D" id="1.10.12.10">
    <property type="entry name" value="Lyase 2-enoyl-coa Hydratase, Chain A, domain 2"/>
    <property type="match status" value="1"/>
</dbReference>
<dbReference type="AlphaFoldDB" id="A0A2S0WPR5"/>
<dbReference type="OrthoDB" id="2988772at2"/>
<reference evidence="6" key="1">
    <citation type="submission" date="2018-01" db="EMBL/GenBank/DDBJ databases">
        <authorList>
            <person name="Li J."/>
        </authorList>
    </citation>
    <scope>NUCLEOTIDE SEQUENCE [LARGE SCALE GENOMIC DNA]</scope>
    <source>
        <strain evidence="6">592</strain>
    </source>
</reference>
<dbReference type="KEGG" id="aez:C3E78_14045"/>
<comment type="catalytic activity">
    <reaction evidence="3">
        <text>a (3S)-3-hydroxyacyl-CoA = a (2E)-enoyl-CoA + H2O</text>
        <dbReference type="Rhea" id="RHEA:16105"/>
        <dbReference type="ChEBI" id="CHEBI:15377"/>
        <dbReference type="ChEBI" id="CHEBI:57318"/>
        <dbReference type="ChEBI" id="CHEBI:58856"/>
        <dbReference type="EC" id="4.2.1.17"/>
    </reaction>
</comment>